<keyword evidence="4 5" id="KW-0472">Membrane</keyword>
<keyword evidence="7" id="KW-1185">Reference proteome</keyword>
<dbReference type="Proteomes" id="UP000646579">
    <property type="component" value="Unassembled WGS sequence"/>
</dbReference>
<dbReference type="Pfam" id="PF02694">
    <property type="entry name" value="UPF0060"/>
    <property type="match status" value="1"/>
</dbReference>
<feature type="transmembrane region" description="Helical" evidence="5">
    <location>
        <begin position="57"/>
        <end position="74"/>
    </location>
</feature>
<evidence type="ECO:0000256" key="4">
    <source>
        <dbReference type="ARBA" id="ARBA00023136"/>
    </source>
</evidence>
<dbReference type="RefSeq" id="WP_189427343.1">
    <property type="nucleotide sequence ID" value="NZ_BMZE01000005.1"/>
</dbReference>
<evidence type="ECO:0000256" key="3">
    <source>
        <dbReference type="ARBA" id="ARBA00022989"/>
    </source>
</evidence>
<evidence type="ECO:0000256" key="2">
    <source>
        <dbReference type="ARBA" id="ARBA00022692"/>
    </source>
</evidence>
<keyword evidence="3 5" id="KW-1133">Transmembrane helix</keyword>
<dbReference type="InterPro" id="IPR003844">
    <property type="entry name" value="UPF0060"/>
</dbReference>
<comment type="caution">
    <text evidence="6">The sequence shown here is derived from an EMBL/GenBank/DDBJ whole genome shotgun (WGS) entry which is preliminary data.</text>
</comment>
<evidence type="ECO:0000313" key="6">
    <source>
        <dbReference type="EMBL" id="GHA38079.1"/>
    </source>
</evidence>
<dbReference type="AlphaFoldDB" id="A0A918SGJ1"/>
<name>A0A918SGJ1_9HYPH</name>
<keyword evidence="1" id="KW-1003">Cell membrane</keyword>
<keyword evidence="2 5" id="KW-0812">Transmembrane</keyword>
<dbReference type="GO" id="GO:0005886">
    <property type="term" value="C:plasma membrane"/>
    <property type="evidence" value="ECO:0007669"/>
    <property type="project" value="TreeGrafter"/>
</dbReference>
<evidence type="ECO:0000256" key="1">
    <source>
        <dbReference type="ARBA" id="ARBA00022475"/>
    </source>
</evidence>
<accession>A0A918SGJ1</accession>
<organism evidence="6 7">
    <name type="scientific">Devosia pacifica</name>
    <dbReference type="NCBI Taxonomy" id="1335967"/>
    <lineage>
        <taxon>Bacteria</taxon>
        <taxon>Pseudomonadati</taxon>
        <taxon>Pseudomonadota</taxon>
        <taxon>Alphaproteobacteria</taxon>
        <taxon>Hyphomicrobiales</taxon>
        <taxon>Devosiaceae</taxon>
        <taxon>Devosia</taxon>
    </lineage>
</organism>
<gene>
    <name evidence="6" type="ORF">GCM10007989_37500</name>
</gene>
<reference evidence="6" key="2">
    <citation type="submission" date="2020-09" db="EMBL/GenBank/DDBJ databases">
        <authorList>
            <person name="Sun Q."/>
            <person name="Kim S."/>
        </authorList>
    </citation>
    <scope>NUCLEOTIDE SEQUENCE</scope>
    <source>
        <strain evidence="6">KCTC 32437</strain>
    </source>
</reference>
<proteinExistence type="predicted"/>
<dbReference type="EMBL" id="BMZE01000005">
    <property type="protein sequence ID" value="GHA38079.1"/>
    <property type="molecule type" value="Genomic_DNA"/>
</dbReference>
<reference evidence="6" key="1">
    <citation type="journal article" date="2014" name="Int. J. Syst. Evol. Microbiol.">
        <title>Complete genome sequence of Corynebacterium casei LMG S-19264T (=DSM 44701T), isolated from a smear-ripened cheese.</title>
        <authorList>
            <consortium name="US DOE Joint Genome Institute (JGI-PGF)"/>
            <person name="Walter F."/>
            <person name="Albersmeier A."/>
            <person name="Kalinowski J."/>
            <person name="Ruckert C."/>
        </authorList>
    </citation>
    <scope>NUCLEOTIDE SEQUENCE</scope>
    <source>
        <strain evidence="6">KCTC 32437</strain>
    </source>
</reference>
<evidence type="ECO:0000313" key="7">
    <source>
        <dbReference type="Proteomes" id="UP000646579"/>
    </source>
</evidence>
<sequence>MRFLLFFAAAGLEIGGCYLVWLALRQQLYWLLLPAAAALLAFGLALALAGTESAGRAFAAYGGIYIGASIAFMAGVERIRPETSDLVGAGLCLVGAAIIYFSPRIA</sequence>
<evidence type="ECO:0000256" key="5">
    <source>
        <dbReference type="SAM" id="Phobius"/>
    </source>
</evidence>
<protein>
    <submittedName>
        <fullName evidence="6">UPF0060 membrane protein</fullName>
    </submittedName>
</protein>
<dbReference type="PANTHER" id="PTHR36116:SF1">
    <property type="entry name" value="UPF0060 MEMBRANE PROTEIN YNFA"/>
    <property type="match status" value="1"/>
</dbReference>
<feature type="transmembrane region" description="Helical" evidence="5">
    <location>
        <begin position="29"/>
        <end position="50"/>
    </location>
</feature>
<feature type="transmembrane region" description="Helical" evidence="5">
    <location>
        <begin position="86"/>
        <end position="103"/>
    </location>
</feature>
<dbReference type="PANTHER" id="PTHR36116">
    <property type="entry name" value="UPF0060 MEMBRANE PROTEIN YNFA"/>
    <property type="match status" value="1"/>
</dbReference>